<keyword evidence="2" id="KW-1185">Reference proteome</keyword>
<protein>
    <recommendedName>
        <fullName evidence="3">Fe-S protein</fullName>
    </recommendedName>
</protein>
<sequence>MEPMNQTSPPLIESPCVLNCCLDEQEICMGCGRSLDEILGWWDADEEARRIIVRNAQQRKSK</sequence>
<dbReference type="STRING" id="1188319.OYT1_00656"/>
<proteinExistence type="predicted"/>
<dbReference type="Proteomes" id="UP000033070">
    <property type="component" value="Chromosome"/>
</dbReference>
<dbReference type="PANTHER" id="PTHR35175:SF2">
    <property type="entry name" value="DUF1289 DOMAIN-CONTAINING PROTEIN"/>
    <property type="match status" value="1"/>
</dbReference>
<evidence type="ECO:0000313" key="2">
    <source>
        <dbReference type="Proteomes" id="UP000033070"/>
    </source>
</evidence>
<dbReference type="Pfam" id="PF06945">
    <property type="entry name" value="DUF1289"/>
    <property type="match status" value="1"/>
</dbReference>
<organism evidence="1 2">
    <name type="scientific">Ferriphaselus amnicola</name>
    <dbReference type="NCBI Taxonomy" id="1188319"/>
    <lineage>
        <taxon>Bacteria</taxon>
        <taxon>Pseudomonadati</taxon>
        <taxon>Pseudomonadota</taxon>
        <taxon>Betaproteobacteria</taxon>
        <taxon>Nitrosomonadales</taxon>
        <taxon>Gallionellaceae</taxon>
        <taxon>Ferriphaselus</taxon>
    </lineage>
</organism>
<reference evidence="1 2" key="1">
    <citation type="submission" date="2018-06" db="EMBL/GenBank/DDBJ databases">
        <title>OYT1 Genome Sequencing.</title>
        <authorList>
            <person name="Kato S."/>
            <person name="Itoh T."/>
            <person name="Ohkuma M."/>
        </authorList>
    </citation>
    <scope>NUCLEOTIDE SEQUENCE [LARGE SCALE GENOMIC DNA]</scope>
    <source>
        <strain evidence="1 2">OYT1</strain>
    </source>
</reference>
<dbReference type="OrthoDB" id="8911262at2"/>
<accession>A0A2Z6G8E1</accession>
<evidence type="ECO:0008006" key="3">
    <source>
        <dbReference type="Google" id="ProtNLM"/>
    </source>
</evidence>
<dbReference type="AlphaFoldDB" id="A0A2Z6G8E1"/>
<dbReference type="KEGG" id="fam:OYT1_ch0097"/>
<name>A0A2Z6G8E1_9PROT</name>
<dbReference type="PANTHER" id="PTHR35175">
    <property type="entry name" value="DUF1289 DOMAIN-CONTAINING PROTEIN"/>
    <property type="match status" value="1"/>
</dbReference>
<gene>
    <name evidence="1" type="ORF">OYT1_ch0097</name>
</gene>
<evidence type="ECO:0000313" key="1">
    <source>
        <dbReference type="EMBL" id="BBE49673.1"/>
    </source>
</evidence>
<dbReference type="EMBL" id="AP018738">
    <property type="protein sequence ID" value="BBE49673.1"/>
    <property type="molecule type" value="Genomic_DNA"/>
</dbReference>
<dbReference type="InterPro" id="IPR010710">
    <property type="entry name" value="DUF1289"/>
</dbReference>